<dbReference type="EMBL" id="JAAGMN010005622">
    <property type="protein sequence ID" value="NEE15501.1"/>
    <property type="molecule type" value="Genomic_DNA"/>
</dbReference>
<gene>
    <name evidence="1" type="ORF">G3M58_54695</name>
</gene>
<evidence type="ECO:0000313" key="1">
    <source>
        <dbReference type="EMBL" id="NEE15501.1"/>
    </source>
</evidence>
<organism evidence="1">
    <name type="scientific">Streptomyces sp. SID7499</name>
    <dbReference type="NCBI Taxonomy" id="2706086"/>
    <lineage>
        <taxon>Bacteria</taxon>
        <taxon>Bacillati</taxon>
        <taxon>Actinomycetota</taxon>
        <taxon>Actinomycetes</taxon>
        <taxon>Kitasatosporales</taxon>
        <taxon>Streptomycetaceae</taxon>
        <taxon>Streptomyces</taxon>
    </lineage>
</organism>
<name>A0A6G3XCM1_9ACTN</name>
<dbReference type="AlphaFoldDB" id="A0A6G3XCM1"/>
<sequence length="280" mass="30126">VFYVTHVRNSSGRAAAEAFAEAHAALLRAGGDPGPLRASVGLGDVPPVDLDALARPFGSTRFASAEEFRERLLAVMDEDLAEAELGTLDGPLKSALDVLRDIRNVVRLAVDYGGLLPASHTEFFHGRFLPVNALLSAGPPMARVEQLRALVRQGIVEVAGPGTRFEADDEAGAFRVVSPQVTGSERYVRSLIDARIPTPDLLRDTSPLTRRLVDEGLVRPYVIEGPAGERHTTGGLDVTMSPFHVVDRAGRVHPDLYALGIPTEHTRWFTQVGSSRPGVS</sequence>
<proteinExistence type="predicted"/>
<comment type="caution">
    <text evidence="1">The sequence shown here is derived from an EMBL/GenBank/DDBJ whole genome shotgun (WGS) entry which is preliminary data.</text>
</comment>
<feature type="non-terminal residue" evidence="1">
    <location>
        <position position="1"/>
    </location>
</feature>
<accession>A0A6G3XCM1</accession>
<protein>
    <recommendedName>
        <fullName evidence="2">FAD-binding protein</fullName>
    </recommendedName>
</protein>
<feature type="non-terminal residue" evidence="1">
    <location>
        <position position="280"/>
    </location>
</feature>
<reference evidence="1" key="1">
    <citation type="submission" date="2020-01" db="EMBL/GenBank/DDBJ databases">
        <title>Insect and environment-associated Actinomycetes.</title>
        <authorList>
            <person name="Currrie C."/>
            <person name="Chevrette M."/>
            <person name="Carlson C."/>
            <person name="Stubbendieck R."/>
            <person name="Wendt-Pienkowski E."/>
        </authorList>
    </citation>
    <scope>NUCLEOTIDE SEQUENCE</scope>
    <source>
        <strain evidence="1">SID7499</strain>
    </source>
</reference>
<evidence type="ECO:0008006" key="2">
    <source>
        <dbReference type="Google" id="ProtNLM"/>
    </source>
</evidence>